<dbReference type="PANTHER" id="PTHR47165">
    <property type="entry name" value="OS03G0429900 PROTEIN"/>
    <property type="match status" value="1"/>
</dbReference>
<dbReference type="EMBL" id="CACTIH010007249">
    <property type="protein sequence ID" value="CAA3005690.1"/>
    <property type="molecule type" value="Genomic_DNA"/>
</dbReference>
<name>A0A8S0TJC8_OLEEU</name>
<evidence type="ECO:0000313" key="4">
    <source>
        <dbReference type="Proteomes" id="UP000594638"/>
    </source>
</evidence>
<accession>A0A8S0TJC8</accession>
<dbReference type="InterPro" id="IPR012340">
    <property type="entry name" value="NA-bd_OB-fold"/>
</dbReference>
<comment type="caution">
    <text evidence="3">The sequence shown here is derived from an EMBL/GenBank/DDBJ whole genome shotgun (WGS) entry which is preliminary data.</text>
</comment>
<evidence type="ECO:0000313" key="3">
    <source>
        <dbReference type="EMBL" id="CAA3005690.1"/>
    </source>
</evidence>
<evidence type="ECO:0000259" key="2">
    <source>
        <dbReference type="Pfam" id="PF16900"/>
    </source>
</evidence>
<keyword evidence="1" id="KW-0238">DNA-binding</keyword>
<sequence length="258" mass="29249">MGAFYKLIPQIFTFEKNWTAKIIVAGKQATKTDRNTVSRYQNLLLMDLEGNKGNKVTAIIYDANIIALADELKLGKTYMLSNATVKDNRNEFRGSLQDKIWTIIAKTEMEELKEDNLNFLFSRYELTAFNKLERYMNSNAEISVIGIAIEVRQKRIIQTQFGTQACLQDVVLIDKSFETIILTPWDTFVENDCVTIIDNIGSKPIIWATNLKVSSYNGVTLSTKVNSTFFINLGIVAVIDYKMKTDEHVEDTNVLSSG</sequence>
<proteinExistence type="predicted"/>
<dbReference type="Proteomes" id="UP000594638">
    <property type="component" value="Unassembled WGS sequence"/>
</dbReference>
<dbReference type="Gene3D" id="2.40.50.140">
    <property type="entry name" value="Nucleic acid-binding proteins"/>
    <property type="match status" value="2"/>
</dbReference>
<organism evidence="3 4">
    <name type="scientific">Olea europaea subsp. europaea</name>
    <dbReference type="NCBI Taxonomy" id="158383"/>
    <lineage>
        <taxon>Eukaryota</taxon>
        <taxon>Viridiplantae</taxon>
        <taxon>Streptophyta</taxon>
        <taxon>Embryophyta</taxon>
        <taxon>Tracheophyta</taxon>
        <taxon>Spermatophyta</taxon>
        <taxon>Magnoliopsida</taxon>
        <taxon>eudicotyledons</taxon>
        <taxon>Gunneridae</taxon>
        <taxon>Pentapetalae</taxon>
        <taxon>asterids</taxon>
        <taxon>lamiids</taxon>
        <taxon>Lamiales</taxon>
        <taxon>Oleaceae</taxon>
        <taxon>Oleeae</taxon>
        <taxon>Olea</taxon>
    </lineage>
</organism>
<dbReference type="SUPFAM" id="SSF50249">
    <property type="entry name" value="Nucleic acid-binding proteins"/>
    <property type="match status" value="2"/>
</dbReference>
<evidence type="ECO:0000256" key="1">
    <source>
        <dbReference type="ARBA" id="ARBA00023125"/>
    </source>
</evidence>
<dbReference type="Gramene" id="OE9A055041T1">
    <property type="protein sequence ID" value="OE9A055041C1"/>
    <property type="gene ID" value="OE9A055041"/>
</dbReference>
<dbReference type="AlphaFoldDB" id="A0A8S0TJC8"/>
<dbReference type="OrthoDB" id="1740937at2759"/>
<dbReference type="Pfam" id="PF16900">
    <property type="entry name" value="REPA_OB_2"/>
    <property type="match status" value="1"/>
</dbReference>
<reference evidence="3 4" key="1">
    <citation type="submission" date="2019-12" db="EMBL/GenBank/DDBJ databases">
        <authorList>
            <person name="Alioto T."/>
            <person name="Alioto T."/>
            <person name="Gomez Garrido J."/>
        </authorList>
    </citation>
    <scope>NUCLEOTIDE SEQUENCE [LARGE SCALE GENOMIC DNA]</scope>
</reference>
<dbReference type="InterPro" id="IPR031657">
    <property type="entry name" value="REPA_OB_2"/>
</dbReference>
<feature type="domain" description="Replication protein A OB" evidence="2">
    <location>
        <begin position="136"/>
        <end position="232"/>
    </location>
</feature>
<keyword evidence="4" id="KW-1185">Reference proteome</keyword>
<protein>
    <recommendedName>
        <fullName evidence="2">Replication protein A OB domain-containing protein</fullName>
    </recommendedName>
</protein>
<dbReference type="PANTHER" id="PTHR47165:SF4">
    <property type="entry name" value="OS03G0429900 PROTEIN"/>
    <property type="match status" value="1"/>
</dbReference>
<gene>
    <name evidence="3" type="ORF">OLEA9_A055041</name>
</gene>
<dbReference type="GO" id="GO:0003677">
    <property type="term" value="F:DNA binding"/>
    <property type="evidence" value="ECO:0007669"/>
    <property type="project" value="UniProtKB-KW"/>
</dbReference>